<gene>
    <name evidence="4" type="ORF">KIW84_073461</name>
</gene>
<dbReference type="Pfam" id="PF03763">
    <property type="entry name" value="Remorin_C"/>
    <property type="match status" value="1"/>
</dbReference>
<keyword evidence="5" id="KW-1185">Reference proteome</keyword>
<evidence type="ECO:0000313" key="4">
    <source>
        <dbReference type="EMBL" id="KAI5387338.1"/>
    </source>
</evidence>
<dbReference type="EMBL" id="JAMSHJ010000007">
    <property type="protein sequence ID" value="KAI5387338.1"/>
    <property type="molecule type" value="Genomic_DNA"/>
</dbReference>
<feature type="region of interest" description="Disordered" evidence="2">
    <location>
        <begin position="314"/>
        <end position="338"/>
    </location>
</feature>
<protein>
    <recommendedName>
        <fullName evidence="3">Remorin C-terminal domain-containing protein</fullName>
    </recommendedName>
</protein>
<accession>A0A9D4ZYN4</accession>
<comment type="caution">
    <text evidence="4">The sequence shown here is derived from an EMBL/GenBank/DDBJ whole genome shotgun (WGS) entry which is preliminary data.</text>
</comment>
<dbReference type="InterPro" id="IPR005516">
    <property type="entry name" value="Remorin_C"/>
</dbReference>
<dbReference type="PANTHER" id="PTHR31471:SF51">
    <property type="entry name" value="REMORIN FAMILY PROTEIN"/>
    <property type="match status" value="1"/>
</dbReference>
<evidence type="ECO:0000256" key="2">
    <source>
        <dbReference type="SAM" id="MobiDB-lite"/>
    </source>
</evidence>
<dbReference type="AlphaFoldDB" id="A0A9D4ZYN4"/>
<feature type="domain" description="Remorin C-terminal" evidence="3">
    <location>
        <begin position="283"/>
        <end position="386"/>
    </location>
</feature>
<evidence type="ECO:0000313" key="5">
    <source>
        <dbReference type="Proteomes" id="UP001058974"/>
    </source>
</evidence>
<evidence type="ECO:0000259" key="3">
    <source>
        <dbReference type="Pfam" id="PF03763"/>
    </source>
</evidence>
<feature type="compositionally biased region" description="Polar residues" evidence="2">
    <location>
        <begin position="266"/>
        <end position="276"/>
    </location>
</feature>
<feature type="region of interest" description="Disordered" evidence="2">
    <location>
        <begin position="150"/>
        <end position="291"/>
    </location>
</feature>
<reference evidence="4 5" key="1">
    <citation type="journal article" date="2022" name="Nat. Genet.">
        <title>Improved pea reference genome and pan-genome highlight genomic features and evolutionary characteristics.</title>
        <authorList>
            <person name="Yang T."/>
            <person name="Liu R."/>
            <person name="Luo Y."/>
            <person name="Hu S."/>
            <person name="Wang D."/>
            <person name="Wang C."/>
            <person name="Pandey M.K."/>
            <person name="Ge S."/>
            <person name="Xu Q."/>
            <person name="Li N."/>
            <person name="Li G."/>
            <person name="Huang Y."/>
            <person name="Saxena R.K."/>
            <person name="Ji Y."/>
            <person name="Li M."/>
            <person name="Yan X."/>
            <person name="He Y."/>
            <person name="Liu Y."/>
            <person name="Wang X."/>
            <person name="Xiang C."/>
            <person name="Varshney R.K."/>
            <person name="Ding H."/>
            <person name="Gao S."/>
            <person name="Zong X."/>
        </authorList>
    </citation>
    <scope>NUCLEOTIDE SEQUENCE [LARGE SCALE GENOMIC DNA]</scope>
    <source>
        <strain evidence="4 5">cv. Zhongwan 6</strain>
    </source>
</reference>
<feature type="compositionally biased region" description="Basic residues" evidence="2">
    <location>
        <begin position="314"/>
        <end position="324"/>
    </location>
</feature>
<feature type="compositionally biased region" description="Basic and acidic residues" evidence="2">
    <location>
        <begin position="227"/>
        <end position="244"/>
    </location>
</feature>
<organism evidence="4 5">
    <name type="scientific">Pisum sativum</name>
    <name type="common">Garden pea</name>
    <name type="synonym">Lathyrus oleraceus</name>
    <dbReference type="NCBI Taxonomy" id="3888"/>
    <lineage>
        <taxon>Eukaryota</taxon>
        <taxon>Viridiplantae</taxon>
        <taxon>Streptophyta</taxon>
        <taxon>Embryophyta</taxon>
        <taxon>Tracheophyta</taxon>
        <taxon>Spermatophyta</taxon>
        <taxon>Magnoliopsida</taxon>
        <taxon>eudicotyledons</taxon>
        <taxon>Gunneridae</taxon>
        <taxon>Pentapetalae</taxon>
        <taxon>rosids</taxon>
        <taxon>fabids</taxon>
        <taxon>Fabales</taxon>
        <taxon>Fabaceae</taxon>
        <taxon>Papilionoideae</taxon>
        <taxon>50 kb inversion clade</taxon>
        <taxon>NPAAA clade</taxon>
        <taxon>Hologalegina</taxon>
        <taxon>IRL clade</taxon>
        <taxon>Fabeae</taxon>
        <taxon>Lathyrus</taxon>
    </lineage>
</organism>
<name>A0A9D4ZYN4_PEA</name>
<feature type="compositionally biased region" description="Pro residues" evidence="2">
    <location>
        <begin position="252"/>
        <end position="265"/>
    </location>
</feature>
<dbReference type="PANTHER" id="PTHR31471">
    <property type="entry name" value="OS02G0116800 PROTEIN"/>
    <property type="match status" value="1"/>
</dbReference>
<feature type="compositionally biased region" description="Basic and acidic residues" evidence="2">
    <location>
        <begin position="197"/>
        <end position="208"/>
    </location>
</feature>
<dbReference type="Gramene" id="Psat07G0346100-T1">
    <property type="protein sequence ID" value="KAI5387338.1"/>
    <property type="gene ID" value="KIW84_073461"/>
</dbReference>
<proteinExistence type="inferred from homology"/>
<dbReference type="Proteomes" id="UP001058974">
    <property type="component" value="Chromosome 7"/>
</dbReference>
<comment type="similarity">
    <text evidence="1">Belongs to the remorin family.</text>
</comment>
<sequence length="391" mass="44755">MVSSLSNKHLKVQLLIIKAEKFFLYRMENWIKQIREKLIGAEEENIADFGRGSRDQKIPIQKSSSFKEKKKANNWFQRQFSRNMSHDYDFIEMEHATAVAAAAFAISSHVSEITHEKKMSGFSETSLTKTRSNVFDKTSTLSQLGSAAKRLSGSLKSTDEQVNKVPTTSTLREEKKPEKTITFPPAPSMKKIPTFSEKSKRTNDKKPDIQTPKKTPTFGDNYFNNTDDSKPETSRPKTLPRVDDPTMFLTALPPPPPPPPPPQPPIRQTSISNRPSTKPGATDTKADAWEREELNKIKQRYERLLETIETWEKRKKMKARRKLNKHEQSENERKKQKAWRKYEEKIKYIDGIAAGARAQSDEKRKNETVKAKEKANIIRTTGKLPGACSCF</sequence>
<evidence type="ECO:0000256" key="1">
    <source>
        <dbReference type="ARBA" id="ARBA00005711"/>
    </source>
</evidence>